<proteinExistence type="predicted"/>
<protein>
    <submittedName>
        <fullName evidence="2">Uncharacterized protein</fullName>
    </submittedName>
</protein>
<sequence>MDEEMSGMSEAPWHEFVLPVLVGAAFVVGGICTALNVSGHADRLEEQRPWRIGDLHVPQRVVGVLGAVVGVVILVYTVCVMLGAVEVGRDGDRNPVGSASPGWEHGGHGAC</sequence>
<keyword evidence="3" id="KW-1185">Reference proteome</keyword>
<dbReference type="STRING" id="408015.SXIM_20530"/>
<feature type="transmembrane region" description="Helical" evidence="1">
    <location>
        <begin position="16"/>
        <end position="39"/>
    </location>
</feature>
<evidence type="ECO:0000313" key="2">
    <source>
        <dbReference type="EMBL" id="AKG43437.1"/>
    </source>
</evidence>
<keyword evidence="1" id="KW-1133">Transmembrane helix</keyword>
<gene>
    <name evidence="2" type="ORF">SXIM_20530</name>
</gene>
<dbReference type="RefSeq" id="WP_046723703.1">
    <property type="nucleotide sequence ID" value="NZ_CP009922.3"/>
</dbReference>
<reference evidence="2" key="1">
    <citation type="submission" date="2019-08" db="EMBL/GenBank/DDBJ databases">
        <title>Complete genome sequence of a mangrove-derived Streptomyces xiamenensis.</title>
        <authorList>
            <person name="Xu J."/>
        </authorList>
    </citation>
    <scope>NUCLEOTIDE SEQUENCE</scope>
    <source>
        <strain evidence="2">318</strain>
    </source>
</reference>
<dbReference type="HOGENOM" id="CLU_2157061_0_0_11"/>
<dbReference type="PATRIC" id="fig|408015.6.peg.2083"/>
<keyword evidence="1" id="KW-0472">Membrane</keyword>
<organism evidence="2 3">
    <name type="scientific">Streptomyces xiamenensis</name>
    <dbReference type="NCBI Taxonomy" id="408015"/>
    <lineage>
        <taxon>Bacteria</taxon>
        <taxon>Bacillati</taxon>
        <taxon>Actinomycetota</taxon>
        <taxon>Actinomycetes</taxon>
        <taxon>Kitasatosporales</taxon>
        <taxon>Streptomycetaceae</taxon>
        <taxon>Streptomyces</taxon>
    </lineage>
</organism>
<dbReference type="KEGG" id="sxi:SXIM_20530"/>
<feature type="transmembrane region" description="Helical" evidence="1">
    <location>
        <begin position="60"/>
        <end position="85"/>
    </location>
</feature>
<accession>A0A0F7FT85</accession>
<dbReference type="Proteomes" id="UP000034034">
    <property type="component" value="Chromosome"/>
</dbReference>
<name>A0A0F7FT85_9ACTN</name>
<evidence type="ECO:0000313" key="3">
    <source>
        <dbReference type="Proteomes" id="UP000034034"/>
    </source>
</evidence>
<dbReference type="EMBL" id="CP009922">
    <property type="protein sequence ID" value="AKG43437.1"/>
    <property type="molecule type" value="Genomic_DNA"/>
</dbReference>
<evidence type="ECO:0000256" key="1">
    <source>
        <dbReference type="SAM" id="Phobius"/>
    </source>
</evidence>
<keyword evidence="1" id="KW-0812">Transmembrane</keyword>
<dbReference type="AlphaFoldDB" id="A0A0F7FT85"/>